<reference evidence="1" key="1">
    <citation type="journal article" date="2015" name="Nature">
        <title>Complex archaea that bridge the gap between prokaryotes and eukaryotes.</title>
        <authorList>
            <person name="Spang A."/>
            <person name="Saw J.H."/>
            <person name="Jorgensen S.L."/>
            <person name="Zaremba-Niedzwiedzka K."/>
            <person name="Martijn J."/>
            <person name="Lind A.E."/>
            <person name="van Eijk R."/>
            <person name="Schleper C."/>
            <person name="Guy L."/>
            <person name="Ettema T.J."/>
        </authorList>
    </citation>
    <scope>NUCLEOTIDE SEQUENCE</scope>
</reference>
<evidence type="ECO:0000313" key="1">
    <source>
        <dbReference type="EMBL" id="KKN70785.1"/>
    </source>
</evidence>
<sequence length="165" mass="18252">MPIRRIYVASSWRNEFQPAIVNILRRAGHAVFDFRNPGNSLSGQFFKANAAGLSGGFHWSEIDKNWKQWSVEQYVAAMSNSLARKGFTQDMVALTKCDTCVLVAPCGRSAHLELGFAAGAGKRTVILLLPGAMPVMDPELMYKMATICTSVSALVNFLDLVPRWR</sequence>
<comment type="caution">
    <text evidence="1">The sequence shown here is derived from an EMBL/GenBank/DDBJ whole genome shotgun (WGS) entry which is preliminary data.</text>
</comment>
<protein>
    <recommendedName>
        <fullName evidence="2">Nucleoside 2-deoxyribosyltransferase</fullName>
    </recommendedName>
</protein>
<evidence type="ECO:0008006" key="2">
    <source>
        <dbReference type="Google" id="ProtNLM"/>
    </source>
</evidence>
<accession>A0A0F9SP69</accession>
<name>A0A0F9SP69_9ZZZZ</name>
<organism evidence="1">
    <name type="scientific">marine sediment metagenome</name>
    <dbReference type="NCBI Taxonomy" id="412755"/>
    <lineage>
        <taxon>unclassified sequences</taxon>
        <taxon>metagenomes</taxon>
        <taxon>ecological metagenomes</taxon>
    </lineage>
</organism>
<gene>
    <name evidence="1" type="ORF">LCGC14_0427800</name>
</gene>
<proteinExistence type="predicted"/>
<dbReference type="EMBL" id="LAZR01000397">
    <property type="protein sequence ID" value="KKN70785.1"/>
    <property type="molecule type" value="Genomic_DNA"/>
</dbReference>
<dbReference type="AlphaFoldDB" id="A0A0F9SP69"/>